<dbReference type="Proteomes" id="UP000182272">
    <property type="component" value="Chromosome I"/>
</dbReference>
<proteinExistence type="predicted"/>
<organism evidence="1 2">
    <name type="scientific">Pseudomonas asplenii</name>
    <dbReference type="NCBI Taxonomy" id="53407"/>
    <lineage>
        <taxon>Bacteria</taxon>
        <taxon>Pseudomonadati</taxon>
        <taxon>Pseudomonadota</taxon>
        <taxon>Gammaproteobacteria</taxon>
        <taxon>Pseudomonadales</taxon>
        <taxon>Pseudomonadaceae</taxon>
        <taxon>Pseudomonas</taxon>
    </lineage>
</organism>
<gene>
    <name evidence="1" type="ORF">SAMN05216581_1303</name>
</gene>
<name>A0A1H6MTR6_9PSED</name>
<protein>
    <submittedName>
        <fullName evidence="1">Uncharacterized protein</fullName>
    </submittedName>
</protein>
<accession>A0A1H6MTR6</accession>
<dbReference type="AlphaFoldDB" id="A0A1H6MTR6"/>
<evidence type="ECO:0000313" key="2">
    <source>
        <dbReference type="Proteomes" id="UP000182272"/>
    </source>
</evidence>
<evidence type="ECO:0000313" key="1">
    <source>
        <dbReference type="EMBL" id="SEI02121.1"/>
    </source>
</evidence>
<sequence>MISSRLVMEVVPELARGEAFIVVKDVSVGRGRPTRSYEIAPALQEVERSRPESIVSLTLGPLIKHLLSCPDIQESDSIVEVAVGKSEQAVGYKQPPTRKKSNRLSVSNRLLLAVLMCHADDLGVVRRVGMPMLKQLTGLDEAKLKPRLRRLVRLGFIRSSVAGVTSSIFAEVKVSTTYFLNLNHPQLRLEEDCCASIVLHEYGVGRRETVSAAAPAVALRLFQALREPVFEVLYLKLARYVSHLLSHHWNELRLPERSWEFAPLKNMISADFNRPQGDFATGLAIGEADWWEVIDHFHWFVVERAAKIKSRLEGTVLGDFKDSRMEVIPSPDRDDGSRITTLLLRRGPVPTASCLVIRDARSGFCEPFNRETQLAADERYQFGLQTNSKSG</sequence>
<dbReference type="EMBL" id="LT629972">
    <property type="protein sequence ID" value="SEI02121.1"/>
    <property type="molecule type" value="Genomic_DNA"/>
</dbReference>
<reference evidence="1 2" key="1">
    <citation type="submission" date="2016-10" db="EMBL/GenBank/DDBJ databases">
        <authorList>
            <person name="de Groot N.N."/>
        </authorList>
    </citation>
    <scope>NUCLEOTIDE SEQUENCE [LARGE SCALE GENOMIC DNA]</scope>
    <source>
        <strain evidence="1 2">LMG 2158</strain>
    </source>
</reference>